<evidence type="ECO:0000313" key="2">
    <source>
        <dbReference type="EMBL" id="KAK7362171.1"/>
    </source>
</evidence>
<accession>A0AAN9MYA7</accession>
<dbReference type="PANTHER" id="PTHR10949">
    <property type="entry name" value="LIPOYL SYNTHASE"/>
    <property type="match status" value="1"/>
</dbReference>
<keyword evidence="1" id="KW-0479">Metal-binding</keyword>
<keyword evidence="1" id="KW-0408">Iron</keyword>
<proteinExistence type="predicted"/>
<comment type="caution">
    <text evidence="2">The sequence shown here is derived from an EMBL/GenBank/DDBJ whole genome shotgun (WGS) entry which is preliminary data.</text>
</comment>
<organism evidence="2 3">
    <name type="scientific">Canavalia gladiata</name>
    <name type="common">Sword bean</name>
    <name type="synonym">Dolichos gladiatus</name>
    <dbReference type="NCBI Taxonomy" id="3824"/>
    <lineage>
        <taxon>Eukaryota</taxon>
        <taxon>Viridiplantae</taxon>
        <taxon>Streptophyta</taxon>
        <taxon>Embryophyta</taxon>
        <taxon>Tracheophyta</taxon>
        <taxon>Spermatophyta</taxon>
        <taxon>Magnoliopsida</taxon>
        <taxon>eudicotyledons</taxon>
        <taxon>Gunneridae</taxon>
        <taxon>Pentapetalae</taxon>
        <taxon>rosids</taxon>
        <taxon>fabids</taxon>
        <taxon>Fabales</taxon>
        <taxon>Fabaceae</taxon>
        <taxon>Papilionoideae</taxon>
        <taxon>50 kb inversion clade</taxon>
        <taxon>NPAAA clade</taxon>
        <taxon>indigoferoid/millettioid clade</taxon>
        <taxon>Phaseoleae</taxon>
        <taxon>Canavalia</taxon>
    </lineage>
</organism>
<keyword evidence="1" id="KW-0411">Iron-sulfur</keyword>
<evidence type="ECO:0000313" key="3">
    <source>
        <dbReference type="Proteomes" id="UP001367508"/>
    </source>
</evidence>
<name>A0AAN9MYA7_CANGL</name>
<keyword evidence="1" id="KW-0004">4Fe-4S</keyword>
<reference evidence="2 3" key="1">
    <citation type="submission" date="2024-01" db="EMBL/GenBank/DDBJ databases">
        <title>The genomes of 5 underutilized Papilionoideae crops provide insights into root nodulation and disease resistanc.</title>
        <authorList>
            <person name="Jiang F."/>
        </authorList>
    </citation>
    <scope>NUCLEOTIDE SEQUENCE [LARGE SCALE GENOMIC DNA]</scope>
    <source>
        <strain evidence="2">LVBAO_FW01</strain>
        <tissue evidence="2">Leaves</tissue>
    </source>
</reference>
<dbReference type="InterPro" id="IPR003698">
    <property type="entry name" value="Lipoyl_synth"/>
</dbReference>
<sequence>MQLRSRGECVLSVIYTTSYHFFCTVDYIVLTNVDCDDLHDEGSDRFAQTVKGIKNPKPEVLVECLCSDCRGDLKAVETLVHSGLNVYAHIGTIKCLQRIVRYPRAATSIMFDLGESDDGVKEATTDLRAIYVDILTFGQYLQVKKVNKTRKKEAVMMVEEKPTTEEKEKRLIIVLLSTVKPWWHYVILHLEDKLKLLEGVLIGNPIVSWSHRDIISV</sequence>
<keyword evidence="3" id="KW-1185">Reference proteome</keyword>
<dbReference type="EMBL" id="JAYMYQ010000001">
    <property type="protein sequence ID" value="KAK7362171.1"/>
    <property type="molecule type" value="Genomic_DNA"/>
</dbReference>
<dbReference type="PANTHER" id="PTHR10949:SF38">
    <property type="entry name" value="LIPOYL SYNTHASE, CHLOROPLASTIC"/>
    <property type="match status" value="1"/>
</dbReference>
<dbReference type="AlphaFoldDB" id="A0AAN9MYA7"/>
<dbReference type="InterPro" id="IPR058240">
    <property type="entry name" value="rSAM_sf"/>
</dbReference>
<dbReference type="GO" id="GO:0005739">
    <property type="term" value="C:mitochondrion"/>
    <property type="evidence" value="ECO:0007669"/>
    <property type="project" value="TreeGrafter"/>
</dbReference>
<dbReference type="GO" id="GO:0051539">
    <property type="term" value="F:4 iron, 4 sulfur cluster binding"/>
    <property type="evidence" value="ECO:0007669"/>
    <property type="project" value="UniProtKB-KW"/>
</dbReference>
<evidence type="ECO:0000256" key="1">
    <source>
        <dbReference type="ARBA" id="ARBA00022485"/>
    </source>
</evidence>
<gene>
    <name evidence="2" type="ORF">VNO77_04275</name>
</gene>
<protein>
    <submittedName>
        <fullName evidence="2">Uncharacterized protein</fullName>
    </submittedName>
</protein>
<dbReference type="SUPFAM" id="SSF102114">
    <property type="entry name" value="Radical SAM enzymes"/>
    <property type="match status" value="1"/>
</dbReference>
<dbReference type="Proteomes" id="UP001367508">
    <property type="component" value="Unassembled WGS sequence"/>
</dbReference>
<dbReference type="GO" id="GO:0016992">
    <property type="term" value="F:lipoate synthase activity"/>
    <property type="evidence" value="ECO:0007669"/>
    <property type="project" value="InterPro"/>
</dbReference>